<evidence type="ECO:0000256" key="9">
    <source>
        <dbReference type="SAM" id="Phobius"/>
    </source>
</evidence>
<feature type="transmembrane region" description="Helical" evidence="9">
    <location>
        <begin position="365"/>
        <end position="387"/>
    </location>
</feature>
<evidence type="ECO:0000256" key="3">
    <source>
        <dbReference type="ARBA" id="ARBA00022679"/>
    </source>
</evidence>
<feature type="region of interest" description="Disordered" evidence="8">
    <location>
        <begin position="394"/>
        <end position="471"/>
    </location>
</feature>
<dbReference type="PROSITE" id="PS00108">
    <property type="entry name" value="PROTEIN_KINASE_ST"/>
    <property type="match status" value="1"/>
</dbReference>
<keyword evidence="5 11" id="KW-0418">Kinase</keyword>
<gene>
    <name evidence="11" type="ORF">JNB61_16300</name>
</gene>
<protein>
    <recommendedName>
        <fullName evidence="1">non-specific serine/threonine protein kinase</fullName>
        <ecNumber evidence="1">2.7.11.1</ecNumber>
    </recommendedName>
</protein>
<proteinExistence type="predicted"/>
<evidence type="ECO:0000256" key="8">
    <source>
        <dbReference type="SAM" id="MobiDB-lite"/>
    </source>
</evidence>
<feature type="compositionally biased region" description="Low complexity" evidence="8">
    <location>
        <begin position="410"/>
        <end position="428"/>
    </location>
</feature>
<evidence type="ECO:0000256" key="4">
    <source>
        <dbReference type="ARBA" id="ARBA00022741"/>
    </source>
</evidence>
<dbReference type="RefSeq" id="WP_220340330.1">
    <property type="nucleotide sequence ID" value="NZ_JAEUAX010000011.1"/>
</dbReference>
<feature type="domain" description="Protein kinase" evidence="10">
    <location>
        <begin position="20"/>
        <end position="281"/>
    </location>
</feature>
<dbReference type="CDD" id="cd14014">
    <property type="entry name" value="STKc_PknB_like"/>
    <property type="match status" value="1"/>
</dbReference>
<dbReference type="EC" id="2.7.11.1" evidence="1"/>
<keyword evidence="12" id="KW-1185">Reference proteome</keyword>
<evidence type="ECO:0000313" key="12">
    <source>
        <dbReference type="Proteomes" id="UP000777440"/>
    </source>
</evidence>
<evidence type="ECO:0000256" key="6">
    <source>
        <dbReference type="ARBA" id="ARBA00022840"/>
    </source>
</evidence>
<dbReference type="PANTHER" id="PTHR43289:SF6">
    <property type="entry name" value="SERINE_THREONINE-PROTEIN KINASE NEKL-3"/>
    <property type="match status" value="1"/>
</dbReference>
<dbReference type="EMBL" id="JAEUAX010000011">
    <property type="protein sequence ID" value="MBW9111336.1"/>
    <property type="molecule type" value="Genomic_DNA"/>
</dbReference>
<dbReference type="InterPro" id="IPR017441">
    <property type="entry name" value="Protein_kinase_ATP_BS"/>
</dbReference>
<dbReference type="PROSITE" id="PS50011">
    <property type="entry name" value="PROTEIN_KINASE_DOM"/>
    <property type="match status" value="1"/>
</dbReference>
<dbReference type="InterPro" id="IPR011009">
    <property type="entry name" value="Kinase-like_dom_sf"/>
</dbReference>
<dbReference type="SMART" id="SM00220">
    <property type="entry name" value="S_TKc"/>
    <property type="match status" value="1"/>
</dbReference>
<dbReference type="Pfam" id="PF00069">
    <property type="entry name" value="Pkinase"/>
    <property type="match status" value="1"/>
</dbReference>
<comment type="caution">
    <text evidence="11">The sequence shown here is derived from an EMBL/GenBank/DDBJ whole genome shotgun (WGS) entry which is preliminary data.</text>
</comment>
<dbReference type="InterPro" id="IPR008271">
    <property type="entry name" value="Ser/Thr_kinase_AS"/>
</dbReference>
<keyword evidence="9" id="KW-1133">Transmembrane helix</keyword>
<dbReference type="Proteomes" id="UP000777440">
    <property type="component" value="Unassembled WGS sequence"/>
</dbReference>
<feature type="compositionally biased region" description="Low complexity" evidence="8">
    <location>
        <begin position="295"/>
        <end position="312"/>
    </location>
</feature>
<dbReference type="Gene3D" id="3.30.200.20">
    <property type="entry name" value="Phosphorylase Kinase, domain 1"/>
    <property type="match status" value="1"/>
</dbReference>
<keyword evidence="6 7" id="KW-0067">ATP-binding</keyword>
<reference evidence="11 12" key="1">
    <citation type="journal article" date="2021" name="MBio">
        <title>Poor Competitiveness of Bradyrhizobium in Pigeon Pea Root Colonization in Indian Soils.</title>
        <authorList>
            <person name="Chalasani D."/>
            <person name="Basu A."/>
            <person name="Pullabhotla S.V.S.R.N."/>
            <person name="Jorrin B."/>
            <person name="Neal A.L."/>
            <person name="Poole P.S."/>
            <person name="Podile A.R."/>
            <person name="Tkacz A."/>
        </authorList>
    </citation>
    <scope>NUCLEOTIDE SEQUENCE [LARGE SCALE GENOMIC DNA]</scope>
    <source>
        <strain evidence="11 12">HU12</strain>
    </source>
</reference>
<evidence type="ECO:0000256" key="7">
    <source>
        <dbReference type="PROSITE-ProRule" id="PRU10141"/>
    </source>
</evidence>
<dbReference type="Gene3D" id="1.10.510.10">
    <property type="entry name" value="Transferase(Phosphotransferase) domain 1"/>
    <property type="match status" value="1"/>
</dbReference>
<evidence type="ECO:0000313" key="11">
    <source>
        <dbReference type="EMBL" id="MBW9111336.1"/>
    </source>
</evidence>
<dbReference type="GO" id="GO:0004674">
    <property type="term" value="F:protein serine/threonine kinase activity"/>
    <property type="evidence" value="ECO:0007669"/>
    <property type="project" value="UniProtKB-KW"/>
</dbReference>
<organism evidence="11 12">
    <name type="scientific">Microbacterium ureisolvens</name>
    <dbReference type="NCBI Taxonomy" id="2781186"/>
    <lineage>
        <taxon>Bacteria</taxon>
        <taxon>Bacillati</taxon>
        <taxon>Actinomycetota</taxon>
        <taxon>Actinomycetes</taxon>
        <taxon>Micrococcales</taxon>
        <taxon>Microbacteriaceae</taxon>
        <taxon>Microbacterium</taxon>
    </lineage>
</organism>
<keyword evidence="9" id="KW-0472">Membrane</keyword>
<feature type="region of interest" description="Disordered" evidence="8">
    <location>
        <begin position="290"/>
        <end position="359"/>
    </location>
</feature>
<name>A0ABS7I0Z5_9MICO</name>
<evidence type="ECO:0000256" key="5">
    <source>
        <dbReference type="ARBA" id="ARBA00022777"/>
    </source>
</evidence>
<evidence type="ECO:0000256" key="1">
    <source>
        <dbReference type="ARBA" id="ARBA00012513"/>
    </source>
</evidence>
<feature type="binding site" evidence="7">
    <location>
        <position position="49"/>
    </location>
    <ligand>
        <name>ATP</name>
        <dbReference type="ChEBI" id="CHEBI:30616"/>
    </ligand>
</feature>
<dbReference type="InterPro" id="IPR000719">
    <property type="entry name" value="Prot_kinase_dom"/>
</dbReference>
<sequence>MTDLLASGELSTGELLDERYLLRERIGEGGMARVYRADDTHLQRSVAVKVFREPTDGIGSVERALSETTLLASLSHHSLVTVFDARVGSDEVSYLVMEHVDGITLRDLIARGPVDPRVVASIAIDIAEGLHVAHDHGVVHRDIKPSNVLLWASPRPGWEWRAKLADFGIAYLMDSARARVTTPGVIVGTMAYVAPEQARGVAPAPPADIYAFGLLLIEALTGERPFGEAEGIGTVMARLSAAPKIPESLHPSWQGLLRGMTAIRPDDRPTALEVVTAASRLAAMENTIAREKADPSTAPVATPAATPVTAPTQVFSPALPTPAPAGERGPLRRDARMAAAASVTDTAESLVPSEPDEQVRPSRRALIIGIVAAAFLAVLLALGTLWLSNVWSAEPEPAPTSPVVEEQDSPAPAEEAPAEEVPATVPDEQAPAEDVPPAETGSGGSDNSGPGNNNGNGNGPGSNSGKGNGKR</sequence>
<evidence type="ECO:0000256" key="2">
    <source>
        <dbReference type="ARBA" id="ARBA00022527"/>
    </source>
</evidence>
<keyword evidence="3" id="KW-0808">Transferase</keyword>
<dbReference type="PROSITE" id="PS00107">
    <property type="entry name" value="PROTEIN_KINASE_ATP"/>
    <property type="match status" value="1"/>
</dbReference>
<keyword evidence="9" id="KW-0812">Transmembrane</keyword>
<accession>A0ABS7I0Z5</accession>
<keyword evidence="4 7" id="KW-0547">Nucleotide-binding</keyword>
<dbReference type="SUPFAM" id="SSF56112">
    <property type="entry name" value="Protein kinase-like (PK-like)"/>
    <property type="match status" value="1"/>
</dbReference>
<feature type="compositionally biased region" description="Gly residues" evidence="8">
    <location>
        <begin position="441"/>
        <end position="471"/>
    </location>
</feature>
<evidence type="ECO:0000259" key="10">
    <source>
        <dbReference type="PROSITE" id="PS50011"/>
    </source>
</evidence>
<keyword evidence="2 11" id="KW-0723">Serine/threonine-protein kinase</keyword>
<dbReference type="PANTHER" id="PTHR43289">
    <property type="entry name" value="MITOGEN-ACTIVATED PROTEIN KINASE KINASE KINASE 20-RELATED"/>
    <property type="match status" value="1"/>
</dbReference>